<organism evidence="2 3">
    <name type="scientific">Desulfoscipio gibsoniae DSM 7213</name>
    <dbReference type="NCBI Taxonomy" id="767817"/>
    <lineage>
        <taxon>Bacteria</taxon>
        <taxon>Bacillati</taxon>
        <taxon>Bacillota</taxon>
        <taxon>Clostridia</taxon>
        <taxon>Eubacteriales</taxon>
        <taxon>Desulfallaceae</taxon>
        <taxon>Desulfoscipio</taxon>
    </lineage>
</organism>
<evidence type="ECO:0008006" key="4">
    <source>
        <dbReference type="Google" id="ProtNLM"/>
    </source>
</evidence>
<name>R4KNN4_9FIRM</name>
<accession>R4KNN4</accession>
<dbReference type="Pfam" id="PF11146">
    <property type="entry name" value="DUF2905"/>
    <property type="match status" value="1"/>
</dbReference>
<dbReference type="KEGG" id="dgi:Desgi_1793"/>
<dbReference type="STRING" id="767817.Desgi_1793"/>
<dbReference type="InterPro" id="IPR021320">
    <property type="entry name" value="DUF2905"/>
</dbReference>
<keyword evidence="1" id="KW-0472">Membrane</keyword>
<dbReference type="OrthoDB" id="9811610at2"/>
<reference evidence="2 3" key="1">
    <citation type="submission" date="2012-01" db="EMBL/GenBank/DDBJ databases">
        <title>Complete sequence of Desulfotomaculum gibsoniae DSM 7213.</title>
        <authorList>
            <consortium name="US DOE Joint Genome Institute"/>
            <person name="Lucas S."/>
            <person name="Han J."/>
            <person name="Lapidus A."/>
            <person name="Cheng J.-F."/>
            <person name="Goodwin L."/>
            <person name="Pitluck S."/>
            <person name="Peters L."/>
            <person name="Ovchinnikova G."/>
            <person name="Teshima H."/>
            <person name="Detter J.C."/>
            <person name="Han C."/>
            <person name="Tapia R."/>
            <person name="Land M."/>
            <person name="Hauser L."/>
            <person name="Kyrpides N."/>
            <person name="Ivanova N."/>
            <person name="Pagani I."/>
            <person name="Parshina S."/>
            <person name="Plugge C."/>
            <person name="Muyzer G."/>
            <person name="Kuever J."/>
            <person name="Ivanova A."/>
            <person name="Nazina T."/>
            <person name="Klenk H.-P."/>
            <person name="Brambilla E."/>
            <person name="Spring S."/>
            <person name="Stams A.F."/>
            <person name="Woyke T."/>
        </authorList>
    </citation>
    <scope>NUCLEOTIDE SEQUENCE [LARGE SCALE GENOMIC DNA]</scope>
    <source>
        <strain evidence="2 3">DSM 7213</strain>
    </source>
</reference>
<dbReference type="PANTHER" id="PTHR36443">
    <property type="entry name" value="BSR5223 PROTEIN"/>
    <property type="match status" value="1"/>
</dbReference>
<dbReference type="EMBL" id="CP003273">
    <property type="protein sequence ID" value="AGL01241.1"/>
    <property type="molecule type" value="Genomic_DNA"/>
</dbReference>
<dbReference type="AlphaFoldDB" id="R4KNN4"/>
<feature type="transmembrane region" description="Helical" evidence="1">
    <location>
        <begin position="48"/>
        <end position="72"/>
    </location>
</feature>
<keyword evidence="1" id="KW-0812">Transmembrane</keyword>
<evidence type="ECO:0000313" key="2">
    <source>
        <dbReference type="EMBL" id="AGL01241.1"/>
    </source>
</evidence>
<keyword evidence="1" id="KW-1133">Transmembrane helix</keyword>
<dbReference type="eggNOG" id="ENOG5032YVX">
    <property type="taxonomic scope" value="Bacteria"/>
</dbReference>
<sequence>MDSLTGLGKLILMLGLFMVIIGGLLMVVGKIPGLGRLPGDIFVQRGNFTFYFPVVTMIIVSLVLTLLLNVLFRR</sequence>
<dbReference type="PANTHER" id="PTHR36443:SF1">
    <property type="entry name" value="BSR5223 PROTEIN"/>
    <property type="match status" value="1"/>
</dbReference>
<evidence type="ECO:0000256" key="1">
    <source>
        <dbReference type="SAM" id="Phobius"/>
    </source>
</evidence>
<proteinExistence type="predicted"/>
<protein>
    <recommendedName>
        <fullName evidence="4">DUF2905 domain-containing protein</fullName>
    </recommendedName>
</protein>
<keyword evidence="3" id="KW-1185">Reference proteome</keyword>
<dbReference type="RefSeq" id="WP_006522421.1">
    <property type="nucleotide sequence ID" value="NC_021184.1"/>
</dbReference>
<gene>
    <name evidence="2" type="ORF">Desgi_1793</name>
</gene>
<dbReference type="Proteomes" id="UP000013520">
    <property type="component" value="Chromosome"/>
</dbReference>
<evidence type="ECO:0000313" key="3">
    <source>
        <dbReference type="Proteomes" id="UP000013520"/>
    </source>
</evidence>
<dbReference type="HOGENOM" id="CLU_181383_0_0_9"/>
<feature type="transmembrane region" description="Helical" evidence="1">
    <location>
        <begin position="7"/>
        <end position="28"/>
    </location>
</feature>